<dbReference type="SUPFAM" id="SSF52949">
    <property type="entry name" value="Macro domain-like"/>
    <property type="match status" value="1"/>
</dbReference>
<proteinExistence type="predicted"/>
<dbReference type="InterPro" id="IPR002589">
    <property type="entry name" value="Macro_dom"/>
</dbReference>
<reference evidence="2" key="1">
    <citation type="submission" date="2016-04" db="EMBL/GenBank/DDBJ databases">
        <authorList>
            <person name="Evans L.H."/>
            <person name="Alamgir A."/>
            <person name="Owens N."/>
            <person name="Weber N.D."/>
            <person name="Virtaneva K."/>
            <person name="Barbian K."/>
            <person name="Babar A."/>
            <person name="Rosenke K."/>
        </authorList>
    </citation>
    <scope>NUCLEOTIDE SEQUENCE</scope>
    <source>
        <strain evidence="2">86</strain>
    </source>
</reference>
<name>A0A212IVV2_9DELT</name>
<dbReference type="Gene3D" id="3.40.220.10">
    <property type="entry name" value="Leucine Aminopeptidase, subunit E, domain 1"/>
    <property type="match status" value="1"/>
</dbReference>
<protein>
    <recommendedName>
        <fullName evidence="1">Macro domain-containing protein</fullName>
    </recommendedName>
</protein>
<dbReference type="SMART" id="SM00506">
    <property type="entry name" value="A1pp"/>
    <property type="match status" value="1"/>
</dbReference>
<dbReference type="PROSITE" id="PS51154">
    <property type="entry name" value="MACRO"/>
    <property type="match status" value="1"/>
</dbReference>
<dbReference type="InterPro" id="IPR043472">
    <property type="entry name" value="Macro_dom-like"/>
</dbReference>
<feature type="domain" description="Macro" evidence="1">
    <location>
        <begin position="21"/>
        <end position="177"/>
    </location>
</feature>
<dbReference type="AlphaFoldDB" id="A0A212IVV2"/>
<sequence length="177" mass="18522">MRIILCAFDEPLENAWKAALSDCQAEVEQGGHSLTVQRGDITKLHVAAVVSPANSYGYMRGGVDLAYTKRFGPGVEHALRAAIATLPEGYLPIGQALAVATGDARIPYLVSAPTMKTPQRLNGPETVIAASRAAVRCALEQGYESLAFPGMGTGTGGLDTAVAARGMLQGICEGLRH</sequence>
<accession>A0A212IVV2</accession>
<dbReference type="Pfam" id="PF01661">
    <property type="entry name" value="Macro"/>
    <property type="match status" value="1"/>
</dbReference>
<gene>
    <name evidence="2" type="ORF">KL86DPRO_10174</name>
</gene>
<evidence type="ECO:0000313" key="2">
    <source>
        <dbReference type="EMBL" id="SBV91337.1"/>
    </source>
</evidence>
<organism evidence="2">
    <name type="scientific">uncultured delta proteobacterium</name>
    <dbReference type="NCBI Taxonomy" id="34034"/>
    <lineage>
        <taxon>Bacteria</taxon>
        <taxon>Deltaproteobacteria</taxon>
        <taxon>environmental samples</taxon>
    </lineage>
</organism>
<dbReference type="EMBL" id="FLUQ01000001">
    <property type="protein sequence ID" value="SBV91337.1"/>
    <property type="molecule type" value="Genomic_DNA"/>
</dbReference>
<evidence type="ECO:0000259" key="1">
    <source>
        <dbReference type="PROSITE" id="PS51154"/>
    </source>
</evidence>